<feature type="binding site" evidence="19">
    <location>
        <position position="96"/>
    </location>
    <ligand>
        <name>GTP</name>
        <dbReference type="ChEBI" id="CHEBI:37565"/>
    </ligand>
</feature>
<keyword evidence="11" id="KW-0808">Transferase</keyword>
<evidence type="ECO:0000256" key="14">
    <source>
        <dbReference type="ARBA" id="ARBA00022840"/>
    </source>
</evidence>
<evidence type="ECO:0000313" key="20">
    <source>
        <dbReference type="EMBL" id="EOR27814.1"/>
    </source>
</evidence>
<comment type="catalytic activity">
    <reaction evidence="1">
        <text>adenosylcob(III)inamide + ATP = adenosylcob(III)inamide phosphate + ADP + H(+)</text>
        <dbReference type="Rhea" id="RHEA:15769"/>
        <dbReference type="ChEBI" id="CHEBI:2480"/>
        <dbReference type="ChEBI" id="CHEBI:15378"/>
        <dbReference type="ChEBI" id="CHEBI:30616"/>
        <dbReference type="ChEBI" id="CHEBI:58502"/>
        <dbReference type="ChEBI" id="CHEBI:456216"/>
        <dbReference type="EC" id="2.7.1.156"/>
    </reaction>
</comment>
<evidence type="ECO:0000256" key="7">
    <source>
        <dbReference type="ARBA" id="ARBA00007490"/>
    </source>
</evidence>
<keyword evidence="10" id="KW-0169">Cobalamin biosynthesis</keyword>
<evidence type="ECO:0000256" key="8">
    <source>
        <dbReference type="ARBA" id="ARBA00012016"/>
    </source>
</evidence>
<comment type="pathway">
    <text evidence="5">Cofactor biosynthesis; adenosylcobalamin biosynthesis; adenosylcobalamin from cob(II)yrinate a,c-diamide: step 6/7.</text>
</comment>
<dbReference type="GO" id="GO:0009236">
    <property type="term" value="P:cobalamin biosynthetic process"/>
    <property type="evidence" value="ECO:0007669"/>
    <property type="project" value="UniProtKB-UniPathway"/>
</dbReference>
<dbReference type="EC" id="2.7.1.156" evidence="8"/>
<evidence type="ECO:0000256" key="17">
    <source>
        <dbReference type="ARBA" id="ARBA00030571"/>
    </source>
</evidence>
<dbReference type="EC" id="2.7.7.62" evidence="9"/>
<dbReference type="GO" id="GO:0043752">
    <property type="term" value="F:adenosylcobinamide kinase activity"/>
    <property type="evidence" value="ECO:0007669"/>
    <property type="project" value="UniProtKB-EC"/>
</dbReference>
<keyword evidence="21" id="KW-1185">Reference proteome</keyword>
<evidence type="ECO:0000256" key="3">
    <source>
        <dbReference type="ARBA" id="ARBA00001522"/>
    </source>
</evidence>
<dbReference type="Gene3D" id="3.40.50.300">
    <property type="entry name" value="P-loop containing nucleotide triphosphate hydrolases"/>
    <property type="match status" value="1"/>
</dbReference>
<comment type="catalytic activity">
    <reaction evidence="3">
        <text>adenosylcob(III)inamide + GTP = adenosylcob(III)inamide phosphate + GDP + H(+)</text>
        <dbReference type="Rhea" id="RHEA:15765"/>
        <dbReference type="ChEBI" id="CHEBI:2480"/>
        <dbReference type="ChEBI" id="CHEBI:15378"/>
        <dbReference type="ChEBI" id="CHEBI:37565"/>
        <dbReference type="ChEBI" id="CHEBI:58189"/>
        <dbReference type="ChEBI" id="CHEBI:58502"/>
        <dbReference type="EC" id="2.7.1.156"/>
    </reaction>
</comment>
<evidence type="ECO:0000256" key="16">
    <source>
        <dbReference type="ARBA" id="ARBA00029570"/>
    </source>
</evidence>
<sequence length="194" mass="22342">MLIKIRKGWVKMIILLVGGSKSGKSIAAQKYSKLIENKEGALYYLATMKASDLEDMKRIENHLLERKGWGFITIEKDKDLKDIVDNLSKKDTILLDSITSLVTNEMFDNGSFIINVSDKIIKEIRLISEKIENLIIVTDYLFSDGIIYDNYTESFRREMGKLNINLASIADIVIEYSFNNEIIHKGRKEIMKLR</sequence>
<proteinExistence type="inferred from homology"/>
<dbReference type="Proteomes" id="UP000013988">
    <property type="component" value="Unassembled WGS sequence"/>
</dbReference>
<organism evidence="20 21">
    <name type="scientific">Clostridium sartagoforme AAU1</name>
    <dbReference type="NCBI Taxonomy" id="1202534"/>
    <lineage>
        <taxon>Bacteria</taxon>
        <taxon>Bacillati</taxon>
        <taxon>Bacillota</taxon>
        <taxon>Clostridia</taxon>
        <taxon>Eubacteriales</taxon>
        <taxon>Clostridiaceae</taxon>
        <taxon>Clostridium</taxon>
    </lineage>
</organism>
<comment type="catalytic activity">
    <reaction evidence="2">
        <text>adenosylcob(III)inamide phosphate + GTP + H(+) = adenosylcob(III)inamide-GDP + diphosphate</text>
        <dbReference type="Rhea" id="RHEA:22712"/>
        <dbReference type="ChEBI" id="CHEBI:15378"/>
        <dbReference type="ChEBI" id="CHEBI:33019"/>
        <dbReference type="ChEBI" id="CHEBI:37565"/>
        <dbReference type="ChEBI" id="CHEBI:58502"/>
        <dbReference type="ChEBI" id="CHEBI:60487"/>
        <dbReference type="EC" id="2.7.7.62"/>
    </reaction>
</comment>
<evidence type="ECO:0000256" key="18">
    <source>
        <dbReference type="PIRSR" id="PIRSR006135-1"/>
    </source>
</evidence>
<keyword evidence="14" id="KW-0067">ATP-binding</keyword>
<dbReference type="SUPFAM" id="SSF52540">
    <property type="entry name" value="P-loop containing nucleoside triphosphate hydrolases"/>
    <property type="match status" value="1"/>
</dbReference>
<keyword evidence="12 19" id="KW-0547">Nucleotide-binding</keyword>
<dbReference type="PIRSF" id="PIRSF006135">
    <property type="entry name" value="CobU"/>
    <property type="match status" value="1"/>
</dbReference>
<evidence type="ECO:0000256" key="10">
    <source>
        <dbReference type="ARBA" id="ARBA00022573"/>
    </source>
</evidence>
<evidence type="ECO:0000256" key="6">
    <source>
        <dbReference type="ARBA" id="ARBA00005159"/>
    </source>
</evidence>
<evidence type="ECO:0000256" key="13">
    <source>
        <dbReference type="ARBA" id="ARBA00022777"/>
    </source>
</evidence>
<comment type="caution">
    <text evidence="20">The sequence shown here is derived from an EMBL/GenBank/DDBJ whole genome shotgun (WGS) entry which is preliminary data.</text>
</comment>
<protein>
    <recommendedName>
        <fullName evidence="16">Adenosylcobinamide kinase</fullName>
        <ecNumber evidence="8">2.7.1.156</ecNumber>
        <ecNumber evidence="9">2.7.7.62</ecNumber>
    </recommendedName>
    <alternativeName>
        <fullName evidence="17">Adenosylcobinamide-phosphate guanylyltransferase</fullName>
    </alternativeName>
</protein>
<evidence type="ECO:0000256" key="9">
    <source>
        <dbReference type="ARBA" id="ARBA00012523"/>
    </source>
</evidence>
<dbReference type="InterPro" id="IPR027417">
    <property type="entry name" value="P-loop_NTPase"/>
</dbReference>
<accession>R9CEP6</accession>
<dbReference type="InterPro" id="IPR003203">
    <property type="entry name" value="CobU/CobP"/>
</dbReference>
<feature type="binding site" evidence="19">
    <location>
        <begin position="18"/>
        <end position="25"/>
    </location>
    <ligand>
        <name>GTP</name>
        <dbReference type="ChEBI" id="CHEBI:37565"/>
    </ligand>
</feature>
<dbReference type="AlphaFoldDB" id="R9CEP6"/>
<evidence type="ECO:0000313" key="21">
    <source>
        <dbReference type="Proteomes" id="UP000013988"/>
    </source>
</evidence>
<keyword evidence="15 19" id="KW-0342">GTP-binding</keyword>
<comment type="similarity">
    <text evidence="7">Belongs to the CobU/CobP family.</text>
</comment>
<dbReference type="GO" id="GO:0005524">
    <property type="term" value="F:ATP binding"/>
    <property type="evidence" value="ECO:0007669"/>
    <property type="project" value="UniProtKB-KW"/>
</dbReference>
<dbReference type="UniPathway" id="UPA00148">
    <property type="reaction ID" value="UER00236"/>
</dbReference>
<evidence type="ECO:0000256" key="12">
    <source>
        <dbReference type="ARBA" id="ARBA00022741"/>
    </source>
</evidence>
<evidence type="ECO:0000256" key="5">
    <source>
        <dbReference type="ARBA" id="ARBA00004692"/>
    </source>
</evidence>
<evidence type="ECO:0000256" key="2">
    <source>
        <dbReference type="ARBA" id="ARBA00000711"/>
    </source>
</evidence>
<evidence type="ECO:0000256" key="11">
    <source>
        <dbReference type="ARBA" id="ARBA00022679"/>
    </source>
</evidence>
<evidence type="ECO:0000256" key="19">
    <source>
        <dbReference type="PIRSR" id="PIRSR006135-2"/>
    </source>
</evidence>
<keyword evidence="13" id="KW-0418">Kinase</keyword>
<feature type="active site" description="GMP-histidine intermediate" evidence="18">
    <location>
        <position position="62"/>
    </location>
</feature>
<dbReference type="Pfam" id="PF02283">
    <property type="entry name" value="CobU"/>
    <property type="match status" value="1"/>
</dbReference>
<comment type="function">
    <text evidence="4">Catalyzes ATP-dependent phosphorylation of adenosylcobinamide and addition of GMP to adenosylcobinamide phosphate.</text>
</comment>
<dbReference type="PANTHER" id="PTHR34848:SF1">
    <property type="entry name" value="BIFUNCTIONAL ADENOSYLCOBALAMIN BIOSYNTHESIS PROTEIN COBU"/>
    <property type="match status" value="1"/>
</dbReference>
<feature type="binding site" evidence="19">
    <location>
        <position position="75"/>
    </location>
    <ligand>
        <name>GTP</name>
        <dbReference type="ChEBI" id="CHEBI:37565"/>
    </ligand>
</feature>
<gene>
    <name evidence="20" type="ORF">A500_02626</name>
</gene>
<evidence type="ECO:0000256" key="15">
    <source>
        <dbReference type="ARBA" id="ARBA00023134"/>
    </source>
</evidence>
<comment type="pathway">
    <text evidence="6">Cofactor biosynthesis; adenosylcobalamin biosynthesis; adenosylcobalamin from cob(II)yrinate a,c-diamide: step 5/7.</text>
</comment>
<reference evidence="20 21" key="1">
    <citation type="submission" date="2013-03" db="EMBL/GenBank/DDBJ databases">
        <title>Whole genome shotgun sequencing of Clostridium sartagoforme AAU1.</title>
        <authorList>
            <person name="Joshi C.G."/>
            <person name="Duggirala S.M."/>
            <person name="Nathani N.M."/>
            <person name="Bhatt V.D."/>
            <person name="Patel A.K."/>
            <person name="Pandya P.R."/>
            <person name="KaPatel J.A."/>
        </authorList>
    </citation>
    <scope>NUCLEOTIDE SEQUENCE [LARGE SCALE GENOMIC DNA]</scope>
    <source>
        <strain evidence="20 21">AAU1</strain>
    </source>
</reference>
<dbReference type="PANTHER" id="PTHR34848">
    <property type="match status" value="1"/>
</dbReference>
<dbReference type="PATRIC" id="fig|1202534.3.peg.524"/>
<name>R9CEP6_9CLOT</name>
<evidence type="ECO:0000256" key="1">
    <source>
        <dbReference type="ARBA" id="ARBA00000312"/>
    </source>
</evidence>
<dbReference type="GO" id="GO:0005525">
    <property type="term" value="F:GTP binding"/>
    <property type="evidence" value="ECO:0007669"/>
    <property type="project" value="UniProtKB-KW"/>
</dbReference>
<dbReference type="GO" id="GO:0008820">
    <property type="term" value="F:cobinamide phosphate guanylyltransferase activity"/>
    <property type="evidence" value="ECO:0007669"/>
    <property type="project" value="UniProtKB-EC"/>
</dbReference>
<evidence type="ECO:0000256" key="4">
    <source>
        <dbReference type="ARBA" id="ARBA00003889"/>
    </source>
</evidence>
<dbReference type="EMBL" id="ASRV01000029">
    <property type="protein sequence ID" value="EOR27814.1"/>
    <property type="molecule type" value="Genomic_DNA"/>
</dbReference>